<dbReference type="InterPro" id="IPR036259">
    <property type="entry name" value="MFS_trans_sf"/>
</dbReference>
<feature type="transmembrane region" description="Helical" evidence="5">
    <location>
        <begin position="336"/>
        <end position="356"/>
    </location>
</feature>
<feature type="transmembrane region" description="Helical" evidence="5">
    <location>
        <begin position="212"/>
        <end position="237"/>
    </location>
</feature>
<dbReference type="RefSeq" id="WP_187245113.1">
    <property type="nucleotide sequence ID" value="NZ_BAAAOK010000037.1"/>
</dbReference>
<dbReference type="Proteomes" id="UP000805614">
    <property type="component" value="Unassembled WGS sequence"/>
</dbReference>
<name>A0ABR7LUE6_9ACTN</name>
<dbReference type="Pfam" id="PF07690">
    <property type="entry name" value="MFS_1"/>
    <property type="match status" value="1"/>
</dbReference>
<feature type="transmembrane region" description="Helical" evidence="5">
    <location>
        <begin position="140"/>
        <end position="163"/>
    </location>
</feature>
<evidence type="ECO:0000256" key="2">
    <source>
        <dbReference type="ARBA" id="ARBA00022692"/>
    </source>
</evidence>
<comment type="subcellular location">
    <subcellularLocation>
        <location evidence="1">Cell membrane</location>
        <topology evidence="1">Multi-pass membrane protein</topology>
    </subcellularLocation>
</comment>
<evidence type="ECO:0000259" key="6">
    <source>
        <dbReference type="PROSITE" id="PS50850"/>
    </source>
</evidence>
<proteinExistence type="predicted"/>
<gene>
    <name evidence="7" type="ORF">HKK74_21855</name>
</gene>
<dbReference type="SUPFAM" id="SSF103473">
    <property type="entry name" value="MFS general substrate transporter"/>
    <property type="match status" value="1"/>
</dbReference>
<feature type="transmembrane region" description="Helical" evidence="5">
    <location>
        <begin position="16"/>
        <end position="38"/>
    </location>
</feature>
<feature type="transmembrane region" description="Helical" evidence="5">
    <location>
        <begin position="169"/>
        <end position="191"/>
    </location>
</feature>
<dbReference type="InterPro" id="IPR020846">
    <property type="entry name" value="MFS_dom"/>
</dbReference>
<dbReference type="PANTHER" id="PTHR43129:SF1">
    <property type="entry name" value="FOSMIDOMYCIN RESISTANCE PROTEIN"/>
    <property type="match status" value="1"/>
</dbReference>
<keyword evidence="4 5" id="KW-0472">Membrane</keyword>
<comment type="caution">
    <text evidence="7">The sequence shown here is derived from an EMBL/GenBank/DDBJ whole genome shotgun (WGS) entry which is preliminary data.</text>
</comment>
<feature type="transmembrane region" description="Helical" evidence="5">
    <location>
        <begin position="82"/>
        <end position="100"/>
    </location>
</feature>
<dbReference type="PANTHER" id="PTHR43129">
    <property type="entry name" value="FOSMIDOMYCIN RESISTANCE PROTEIN"/>
    <property type="match status" value="1"/>
</dbReference>
<keyword evidence="2 5" id="KW-0812">Transmembrane</keyword>
<evidence type="ECO:0000313" key="7">
    <source>
        <dbReference type="EMBL" id="MBC6468117.1"/>
    </source>
</evidence>
<evidence type="ECO:0000256" key="3">
    <source>
        <dbReference type="ARBA" id="ARBA00022989"/>
    </source>
</evidence>
<accession>A0ABR7LUE6</accession>
<dbReference type="Gene3D" id="1.20.1250.20">
    <property type="entry name" value="MFS general substrate transporter like domains"/>
    <property type="match status" value="2"/>
</dbReference>
<evidence type="ECO:0000313" key="8">
    <source>
        <dbReference type="Proteomes" id="UP000805614"/>
    </source>
</evidence>
<evidence type="ECO:0000256" key="1">
    <source>
        <dbReference type="ARBA" id="ARBA00004651"/>
    </source>
</evidence>
<feature type="transmembrane region" description="Helical" evidence="5">
    <location>
        <begin position="362"/>
        <end position="383"/>
    </location>
</feature>
<keyword evidence="3 5" id="KW-1133">Transmembrane helix</keyword>
<dbReference type="PROSITE" id="PS50850">
    <property type="entry name" value="MFS"/>
    <property type="match status" value="1"/>
</dbReference>
<evidence type="ECO:0000256" key="4">
    <source>
        <dbReference type="ARBA" id="ARBA00023136"/>
    </source>
</evidence>
<reference evidence="7 8" key="1">
    <citation type="submission" date="2020-06" db="EMBL/GenBank/DDBJ databases">
        <title>Actinomadura xiongansis sp. nov., isolated from soil of Baiyangdian.</title>
        <authorList>
            <person name="Zhang X."/>
        </authorList>
    </citation>
    <scope>NUCLEOTIDE SEQUENCE [LARGE SCALE GENOMIC DNA]</scope>
    <source>
        <strain evidence="7 8">HBUM206468</strain>
    </source>
</reference>
<protein>
    <submittedName>
        <fullName evidence="7">MFS transporter</fullName>
    </submittedName>
</protein>
<feature type="domain" description="Major facilitator superfamily (MFS) profile" evidence="6">
    <location>
        <begin position="16"/>
        <end position="391"/>
    </location>
</feature>
<evidence type="ECO:0000256" key="5">
    <source>
        <dbReference type="SAM" id="Phobius"/>
    </source>
</evidence>
<feature type="transmembrane region" description="Helical" evidence="5">
    <location>
        <begin position="249"/>
        <end position="273"/>
    </location>
</feature>
<dbReference type="InterPro" id="IPR011701">
    <property type="entry name" value="MFS"/>
</dbReference>
<organism evidence="7 8">
    <name type="scientific">Actinomadura alba</name>
    <dbReference type="NCBI Taxonomy" id="406431"/>
    <lineage>
        <taxon>Bacteria</taxon>
        <taxon>Bacillati</taxon>
        <taxon>Actinomycetota</taxon>
        <taxon>Actinomycetes</taxon>
        <taxon>Streptosporangiales</taxon>
        <taxon>Thermomonosporaceae</taxon>
        <taxon>Actinomadura</taxon>
    </lineage>
</organism>
<keyword evidence="8" id="KW-1185">Reference proteome</keyword>
<feature type="transmembrane region" description="Helical" evidence="5">
    <location>
        <begin position="106"/>
        <end position="128"/>
    </location>
</feature>
<dbReference type="EMBL" id="JABVEC010000016">
    <property type="protein sequence ID" value="MBC6468117.1"/>
    <property type="molecule type" value="Genomic_DNA"/>
</dbReference>
<feature type="transmembrane region" description="Helical" evidence="5">
    <location>
        <begin position="50"/>
        <end position="70"/>
    </location>
</feature>
<sequence length="391" mass="38567">MPHVISRPGVVSGTRMAVFLALVHAVNDVLTAILGALLPTLQVRFAASTATLALLVAVFTISSSVTQPVLGALADRAGQRRVAAAGVALAAISLSLVGVAHSIPLLLSLLVLGGIGSAALHPVSTSIVGGPSSKNPGLAVGLFTAGGMAGFAAGPVLILYLVASHGTGITPWLMLPGLALALGVLTLLPVWQSHSTGRMSRMLDHRALTGAVGWLTISAALISLAFITFTSAVPLWLVAEHGIATDAPLLGWILGAFSLAAALGAVVGGAVAARLGYARTTAASLLAAALPLMTVLVLPAGFGTLIAAAAAGALLYASQPLLIVAAQNAAPRAPAAAAGIVIGIGSALAGLLYIAVGAVQGVLGLAPTMAATFALLIPAAAIAHRALRATE</sequence>